<dbReference type="Gene3D" id="3.40.50.1820">
    <property type="entry name" value="alpha/beta hydrolase"/>
    <property type="match status" value="1"/>
</dbReference>
<name>A0A0S3PNK3_9BRAD</name>
<dbReference type="GO" id="GO:0004301">
    <property type="term" value="F:epoxide hydrolase activity"/>
    <property type="evidence" value="ECO:0007669"/>
    <property type="project" value="UniProtKB-EC"/>
</dbReference>
<dbReference type="AlphaFoldDB" id="A0A0S3PNK3"/>
<dbReference type="SUPFAM" id="SSF53474">
    <property type="entry name" value="alpha/beta-Hydrolases"/>
    <property type="match status" value="1"/>
</dbReference>
<evidence type="ECO:0000313" key="4">
    <source>
        <dbReference type="Proteomes" id="UP000236884"/>
    </source>
</evidence>
<dbReference type="InterPro" id="IPR000639">
    <property type="entry name" value="Epox_hydrolase-like"/>
</dbReference>
<evidence type="ECO:0000259" key="2">
    <source>
        <dbReference type="Pfam" id="PF00561"/>
    </source>
</evidence>
<evidence type="ECO:0000256" key="1">
    <source>
        <dbReference type="ARBA" id="ARBA00022801"/>
    </source>
</evidence>
<keyword evidence="1 3" id="KW-0378">Hydrolase</keyword>
<dbReference type="Proteomes" id="UP000236884">
    <property type="component" value="Chromosome"/>
</dbReference>
<accession>A0A0S3PNK3</accession>
<gene>
    <name evidence="3" type="ORF">GJW-30_1_00031</name>
</gene>
<keyword evidence="4" id="KW-1185">Reference proteome</keyword>
<dbReference type="RefSeq" id="WP_096350308.1">
    <property type="nucleotide sequence ID" value="NZ_AP014946.1"/>
</dbReference>
<dbReference type="EC" id="3.3.2.10" evidence="3"/>
<dbReference type="PRINTS" id="PR00412">
    <property type="entry name" value="EPOXHYDRLASE"/>
</dbReference>
<sequence length="379" mass="42052">MTDLPPLSPDVLPKGIRSRFIDGINGLRMHVLEAGEKGKPLVLLLHGFPELAYSWRDVMVPLAAEGFYVVAPDQRGYGRTSGQSTTYDESLAPVAMPKLAADARALVSALGYEKALLMGHDFGSPVSAWSSILYPEVFRAVVLMSAPFAGPPASTGGTSDFVVRLKDAMAALPRPRKHYHAYYATREANEHMWHPPQGIHDFLRGYFHHKSADWAENKPYRLKEASADELAKLPTYYVMDRDQTMAETVAPYMPSAAHIAANTWLPDRELAVYAEEYGRTGFQGGFNWYRTRFDAALNEELVTYAGRSIDIPSMFVAGASDWGVFQVPGAFERMQTQATTRMEAAHLIPGAGHWVMQERPDETLAYLIPFCRKHAALVG</sequence>
<evidence type="ECO:0000313" key="3">
    <source>
        <dbReference type="EMBL" id="BAT57526.1"/>
    </source>
</evidence>
<dbReference type="PANTHER" id="PTHR43329">
    <property type="entry name" value="EPOXIDE HYDROLASE"/>
    <property type="match status" value="1"/>
</dbReference>
<dbReference type="EMBL" id="AP014946">
    <property type="protein sequence ID" value="BAT57526.1"/>
    <property type="molecule type" value="Genomic_DNA"/>
</dbReference>
<proteinExistence type="predicted"/>
<dbReference type="Pfam" id="PF00561">
    <property type="entry name" value="Abhydrolase_1"/>
    <property type="match status" value="1"/>
</dbReference>
<dbReference type="OrthoDB" id="9812774at2"/>
<protein>
    <submittedName>
        <fullName evidence="3">Soluble epoxide hydrolase</fullName>
        <ecNumber evidence="3">3.3.2.10</ecNumber>
    </submittedName>
</protein>
<organism evidence="3 4">
    <name type="scientific">Variibacter gotjawalensis</name>
    <dbReference type="NCBI Taxonomy" id="1333996"/>
    <lineage>
        <taxon>Bacteria</taxon>
        <taxon>Pseudomonadati</taxon>
        <taxon>Pseudomonadota</taxon>
        <taxon>Alphaproteobacteria</taxon>
        <taxon>Hyphomicrobiales</taxon>
        <taxon>Nitrobacteraceae</taxon>
        <taxon>Variibacter</taxon>
    </lineage>
</organism>
<dbReference type="InterPro" id="IPR029058">
    <property type="entry name" value="AB_hydrolase_fold"/>
</dbReference>
<reference evidence="3 4" key="1">
    <citation type="submission" date="2015-08" db="EMBL/GenBank/DDBJ databases">
        <title>Investigation of the bacterial diversity of lava forest soil.</title>
        <authorList>
            <person name="Lee J.S."/>
        </authorList>
    </citation>
    <scope>NUCLEOTIDE SEQUENCE [LARGE SCALE GENOMIC DNA]</scope>
    <source>
        <strain evidence="3 4">GJW-30</strain>
    </source>
</reference>
<feature type="domain" description="AB hydrolase-1" evidence="2">
    <location>
        <begin position="40"/>
        <end position="154"/>
    </location>
</feature>
<dbReference type="InterPro" id="IPR000073">
    <property type="entry name" value="AB_hydrolase_1"/>
</dbReference>
<dbReference type="KEGG" id="vgo:GJW-30_1_00031"/>
<dbReference type="PRINTS" id="PR00111">
    <property type="entry name" value="ABHYDROLASE"/>
</dbReference>